<dbReference type="InterPro" id="IPR002104">
    <property type="entry name" value="Integrase_catalytic"/>
</dbReference>
<dbReference type="Pfam" id="PF00589">
    <property type="entry name" value="Phage_integrase"/>
    <property type="match status" value="1"/>
</dbReference>
<keyword evidence="5" id="KW-0233">DNA recombination</keyword>
<dbReference type="GO" id="GO:0006310">
    <property type="term" value="P:DNA recombination"/>
    <property type="evidence" value="ECO:0007669"/>
    <property type="project" value="UniProtKB-KW"/>
</dbReference>
<evidence type="ECO:0000259" key="7">
    <source>
        <dbReference type="PROSITE" id="PS51898"/>
    </source>
</evidence>
<dbReference type="Gene3D" id="1.10.150.130">
    <property type="match status" value="1"/>
</dbReference>
<dbReference type="Pfam" id="PF02899">
    <property type="entry name" value="Phage_int_SAM_1"/>
    <property type="match status" value="1"/>
</dbReference>
<accession>A0A9D2N9L8</accession>
<evidence type="ECO:0000256" key="5">
    <source>
        <dbReference type="ARBA" id="ARBA00023172"/>
    </source>
</evidence>
<dbReference type="Proteomes" id="UP000823849">
    <property type="component" value="Unassembled WGS sequence"/>
</dbReference>
<evidence type="ECO:0000256" key="6">
    <source>
        <dbReference type="PROSITE-ProRule" id="PRU01248"/>
    </source>
</evidence>
<evidence type="ECO:0000256" key="1">
    <source>
        <dbReference type="ARBA" id="ARBA00003283"/>
    </source>
</evidence>
<evidence type="ECO:0000256" key="2">
    <source>
        <dbReference type="ARBA" id="ARBA00008857"/>
    </source>
</evidence>
<feature type="domain" description="Core-binding (CB)" evidence="8">
    <location>
        <begin position="1"/>
        <end position="89"/>
    </location>
</feature>
<keyword evidence="4 6" id="KW-0238">DNA-binding</keyword>
<dbReference type="InterPro" id="IPR044068">
    <property type="entry name" value="CB"/>
</dbReference>
<dbReference type="GO" id="GO:0003677">
    <property type="term" value="F:DNA binding"/>
    <property type="evidence" value="ECO:0007669"/>
    <property type="project" value="UniProtKB-UniRule"/>
</dbReference>
<evidence type="ECO:0000256" key="4">
    <source>
        <dbReference type="ARBA" id="ARBA00023125"/>
    </source>
</evidence>
<comment type="similarity">
    <text evidence="2">Belongs to the 'phage' integrase family.</text>
</comment>
<dbReference type="SUPFAM" id="SSF56349">
    <property type="entry name" value="DNA breaking-rejoining enzymes"/>
    <property type="match status" value="1"/>
</dbReference>
<dbReference type="InterPro" id="IPR011010">
    <property type="entry name" value="DNA_brk_join_enz"/>
</dbReference>
<comment type="caution">
    <text evidence="9">The sequence shown here is derived from an EMBL/GenBank/DDBJ whole genome shotgun (WGS) entry which is preliminary data.</text>
</comment>
<dbReference type="PROSITE" id="PS51900">
    <property type="entry name" value="CB"/>
    <property type="match status" value="1"/>
</dbReference>
<dbReference type="PROSITE" id="PS51898">
    <property type="entry name" value="TYR_RECOMBINASE"/>
    <property type="match status" value="1"/>
</dbReference>
<comment type="function">
    <text evidence="1">Site-specific tyrosine recombinase, which acts by catalyzing the cutting and rejoining of the recombining DNA molecules.</text>
</comment>
<dbReference type="InterPro" id="IPR050090">
    <property type="entry name" value="Tyrosine_recombinase_XerCD"/>
</dbReference>
<feature type="domain" description="Tyr recombinase" evidence="7">
    <location>
        <begin position="107"/>
        <end position="280"/>
    </location>
</feature>
<dbReference type="InterPro" id="IPR010998">
    <property type="entry name" value="Integrase_recombinase_N"/>
</dbReference>
<dbReference type="InterPro" id="IPR004107">
    <property type="entry name" value="Integrase_SAM-like_N"/>
</dbReference>
<evidence type="ECO:0000259" key="8">
    <source>
        <dbReference type="PROSITE" id="PS51900"/>
    </source>
</evidence>
<dbReference type="Gene3D" id="1.10.443.10">
    <property type="entry name" value="Intergrase catalytic core"/>
    <property type="match status" value="1"/>
</dbReference>
<evidence type="ECO:0000256" key="3">
    <source>
        <dbReference type="ARBA" id="ARBA00022908"/>
    </source>
</evidence>
<evidence type="ECO:0000313" key="9">
    <source>
        <dbReference type="EMBL" id="HJC14538.1"/>
    </source>
</evidence>
<dbReference type="InterPro" id="IPR013762">
    <property type="entry name" value="Integrase-like_cat_sf"/>
</dbReference>
<dbReference type="PANTHER" id="PTHR30349">
    <property type="entry name" value="PHAGE INTEGRASE-RELATED"/>
    <property type="match status" value="1"/>
</dbReference>
<gene>
    <name evidence="9" type="ORF">H9705_01740</name>
</gene>
<dbReference type="EMBL" id="DWWU01000009">
    <property type="protein sequence ID" value="HJC14538.1"/>
    <property type="molecule type" value="Genomic_DNA"/>
</dbReference>
<protein>
    <submittedName>
        <fullName evidence="9">Tyrosine-type recombinase/integrase</fullName>
    </submittedName>
</protein>
<reference evidence="9" key="2">
    <citation type="submission" date="2021-04" db="EMBL/GenBank/DDBJ databases">
        <authorList>
            <person name="Gilroy R."/>
        </authorList>
    </citation>
    <scope>NUCLEOTIDE SEQUENCE</scope>
    <source>
        <strain evidence="9">CHK185-5351</strain>
    </source>
</reference>
<evidence type="ECO:0000313" key="10">
    <source>
        <dbReference type="Proteomes" id="UP000823849"/>
    </source>
</evidence>
<sequence length="286" mass="33783">MERKETMKLFEGYLIERENAPATIQKYKTDVKTFFRYMSSHQESADGEFAEEITKEQLLQYKNWLIEHYALSSVNSMLVALNQYLVCVGLERWKLRRVKTQRKIYEEVPKELNREEYFRLIAAARSEGKERLALMMETMCSTGIRVSELKFFTVENVDSGIVRVWNKGKYRLVVLPEKLCDKLKQYIRDQKLQSGMVFITRNGKAVDRSNIWREMKRLSERAEIPKETVFPHNLRHLFGRNFFHLTKNLVLLADILGHSSMEVTRIYASDGIASWREKIEQLNLVI</sequence>
<keyword evidence="3" id="KW-0229">DNA integration</keyword>
<dbReference type="AlphaFoldDB" id="A0A9D2N9L8"/>
<dbReference type="GO" id="GO:0015074">
    <property type="term" value="P:DNA integration"/>
    <property type="evidence" value="ECO:0007669"/>
    <property type="project" value="UniProtKB-KW"/>
</dbReference>
<dbReference type="PANTHER" id="PTHR30349:SF89">
    <property type="entry name" value="INTEGRASE_RECOMBINASE"/>
    <property type="match status" value="1"/>
</dbReference>
<proteinExistence type="inferred from homology"/>
<reference evidence="9" key="1">
    <citation type="journal article" date="2021" name="PeerJ">
        <title>Extensive microbial diversity within the chicken gut microbiome revealed by metagenomics and culture.</title>
        <authorList>
            <person name="Gilroy R."/>
            <person name="Ravi A."/>
            <person name="Getino M."/>
            <person name="Pursley I."/>
            <person name="Horton D.L."/>
            <person name="Alikhan N.F."/>
            <person name="Baker D."/>
            <person name="Gharbi K."/>
            <person name="Hall N."/>
            <person name="Watson M."/>
            <person name="Adriaenssens E.M."/>
            <person name="Foster-Nyarko E."/>
            <person name="Jarju S."/>
            <person name="Secka A."/>
            <person name="Antonio M."/>
            <person name="Oren A."/>
            <person name="Chaudhuri R.R."/>
            <person name="La Ragione R."/>
            <person name="Hildebrand F."/>
            <person name="Pallen M.J."/>
        </authorList>
    </citation>
    <scope>NUCLEOTIDE SEQUENCE</scope>
    <source>
        <strain evidence="9">CHK185-5351</strain>
    </source>
</reference>
<name>A0A9D2N9L8_9FIRM</name>
<organism evidence="9 10">
    <name type="scientific">Candidatus Fusicatenibacter intestinigallinarum</name>
    <dbReference type="NCBI Taxonomy" id="2838598"/>
    <lineage>
        <taxon>Bacteria</taxon>
        <taxon>Bacillati</taxon>
        <taxon>Bacillota</taxon>
        <taxon>Clostridia</taxon>
        <taxon>Lachnospirales</taxon>
        <taxon>Lachnospiraceae</taxon>
        <taxon>Fusicatenibacter</taxon>
    </lineage>
</organism>